<gene>
    <name evidence="2" type="ORF">EKG39_14375</name>
</gene>
<keyword evidence="3" id="KW-1185">Reference proteome</keyword>
<name>A0A431W7I8_9GAMM</name>
<dbReference type="Pfam" id="PF04350">
    <property type="entry name" value="PilO"/>
    <property type="match status" value="1"/>
</dbReference>
<evidence type="ECO:0000313" key="3">
    <source>
        <dbReference type="Proteomes" id="UP000282060"/>
    </source>
</evidence>
<dbReference type="InterPro" id="IPR007445">
    <property type="entry name" value="PilO"/>
</dbReference>
<feature type="transmembrane region" description="Helical" evidence="1">
    <location>
        <begin position="21"/>
        <end position="39"/>
    </location>
</feature>
<dbReference type="Gene3D" id="3.30.70.60">
    <property type="match status" value="1"/>
</dbReference>
<dbReference type="OrthoDB" id="9151209at2"/>
<accession>A0A431W7I8</accession>
<evidence type="ECO:0000256" key="1">
    <source>
        <dbReference type="SAM" id="Phobius"/>
    </source>
</evidence>
<proteinExistence type="predicted"/>
<sequence length="216" mass="24819">MKQRWQALGERFDLLSQRERVMVATAAFIVIGMLCYLPLESLLMKYSSLSKQITVIAAENKISLQQIELYEQRLAQDPNDEYNNRLQVLRQQSADLDEQLSFQMVDMIPADHMPTLLSQLLGKVTGIKLQEFKSIAPTPLLALDDEKKTNLYSHGIRLTLEGDYFSLLKFIEAVESMPNKLYWKQMDYKVEEYPGASVVLELYTISVNKDFISVAN</sequence>
<comment type="caution">
    <text evidence="2">The sequence shown here is derived from an EMBL/GenBank/DDBJ whole genome shotgun (WGS) entry which is preliminary data.</text>
</comment>
<dbReference type="GO" id="GO:0043683">
    <property type="term" value="P:type IV pilus assembly"/>
    <property type="evidence" value="ECO:0007669"/>
    <property type="project" value="InterPro"/>
</dbReference>
<keyword evidence="1" id="KW-1133">Transmembrane helix</keyword>
<organism evidence="2 3">
    <name type="scientific">Shewanella atlantica</name>
    <dbReference type="NCBI Taxonomy" id="271099"/>
    <lineage>
        <taxon>Bacteria</taxon>
        <taxon>Pseudomonadati</taxon>
        <taxon>Pseudomonadota</taxon>
        <taxon>Gammaproteobacteria</taxon>
        <taxon>Alteromonadales</taxon>
        <taxon>Shewanellaceae</taxon>
        <taxon>Shewanella</taxon>
    </lineage>
</organism>
<dbReference type="AlphaFoldDB" id="A0A431W7I8"/>
<dbReference type="RefSeq" id="WP_126506446.1">
    <property type="nucleotide sequence ID" value="NZ_RXNV01000006.1"/>
</dbReference>
<keyword evidence="1" id="KW-0472">Membrane</keyword>
<protein>
    <submittedName>
        <fullName evidence="2">MSHA biogenesis protein MshJ</fullName>
    </submittedName>
</protein>
<reference evidence="2 3" key="1">
    <citation type="submission" date="2018-12" db="EMBL/GenBank/DDBJ databases">
        <authorList>
            <person name="Yu L."/>
        </authorList>
    </citation>
    <scope>NUCLEOTIDE SEQUENCE [LARGE SCALE GENOMIC DNA]</scope>
    <source>
        <strain evidence="2 3">HAW-EB5</strain>
    </source>
</reference>
<dbReference type="GO" id="GO:0043107">
    <property type="term" value="P:type IV pilus-dependent motility"/>
    <property type="evidence" value="ECO:0007669"/>
    <property type="project" value="InterPro"/>
</dbReference>
<dbReference type="Proteomes" id="UP000282060">
    <property type="component" value="Unassembled WGS sequence"/>
</dbReference>
<dbReference type="EMBL" id="RXNV01000006">
    <property type="protein sequence ID" value="RTR31248.1"/>
    <property type="molecule type" value="Genomic_DNA"/>
</dbReference>
<evidence type="ECO:0000313" key="2">
    <source>
        <dbReference type="EMBL" id="RTR31248.1"/>
    </source>
</evidence>
<dbReference type="InterPro" id="IPR014717">
    <property type="entry name" value="Transl_elong_EF1B/ribsomal_bS6"/>
</dbReference>
<keyword evidence="1" id="KW-0812">Transmembrane</keyword>